<dbReference type="GO" id="GO:1990904">
    <property type="term" value="C:ribonucleoprotein complex"/>
    <property type="evidence" value="ECO:0007669"/>
    <property type="project" value="UniProtKB-KW"/>
</dbReference>
<dbReference type="InterPro" id="IPR001854">
    <property type="entry name" value="Ribosomal_uL29"/>
</dbReference>
<dbReference type="SUPFAM" id="SSF46561">
    <property type="entry name" value="Ribosomal protein L29 (L29p)"/>
    <property type="match status" value="1"/>
</dbReference>
<reference evidence="4" key="1">
    <citation type="submission" date="2018-05" db="EMBL/GenBank/DDBJ databases">
        <authorList>
            <person name="Lanie J.A."/>
            <person name="Ng W.-L."/>
            <person name="Kazmierczak K.M."/>
            <person name="Andrzejewski T.M."/>
            <person name="Davidsen T.M."/>
            <person name="Wayne K.J."/>
            <person name="Tettelin H."/>
            <person name="Glass J.I."/>
            <person name="Rusch D."/>
            <person name="Podicherti R."/>
            <person name="Tsui H.-C.T."/>
            <person name="Winkler M.E."/>
        </authorList>
    </citation>
    <scope>NUCLEOTIDE SEQUENCE</scope>
</reference>
<name>A0A382NMX6_9ZZZZ</name>
<evidence type="ECO:0008006" key="5">
    <source>
        <dbReference type="Google" id="ProtNLM"/>
    </source>
</evidence>
<sequence length="50" mass="5783">MKTKEEINEMPAAELREQVLLTKQELFSLNLLKGGGLEKPHRIPLLRKQI</sequence>
<keyword evidence="2" id="KW-0689">Ribosomal protein</keyword>
<evidence type="ECO:0000313" key="4">
    <source>
        <dbReference type="EMBL" id="SVC60951.1"/>
    </source>
</evidence>
<feature type="non-terminal residue" evidence="4">
    <location>
        <position position="50"/>
    </location>
</feature>
<dbReference type="AlphaFoldDB" id="A0A382NMX6"/>
<dbReference type="GO" id="GO:0003735">
    <property type="term" value="F:structural constituent of ribosome"/>
    <property type="evidence" value="ECO:0007669"/>
    <property type="project" value="InterPro"/>
</dbReference>
<organism evidence="4">
    <name type="scientific">marine metagenome</name>
    <dbReference type="NCBI Taxonomy" id="408172"/>
    <lineage>
        <taxon>unclassified sequences</taxon>
        <taxon>metagenomes</taxon>
        <taxon>ecological metagenomes</taxon>
    </lineage>
</organism>
<accession>A0A382NMX6</accession>
<keyword evidence="3" id="KW-0687">Ribonucleoprotein</keyword>
<evidence type="ECO:0000256" key="1">
    <source>
        <dbReference type="ARBA" id="ARBA00009254"/>
    </source>
</evidence>
<dbReference type="GO" id="GO:0006412">
    <property type="term" value="P:translation"/>
    <property type="evidence" value="ECO:0007669"/>
    <property type="project" value="InterPro"/>
</dbReference>
<comment type="similarity">
    <text evidence="1">Belongs to the universal ribosomal protein uL29 family.</text>
</comment>
<protein>
    <recommendedName>
        <fullName evidence="5">50S ribosomal protein L29</fullName>
    </recommendedName>
</protein>
<proteinExistence type="inferred from homology"/>
<dbReference type="Pfam" id="PF00831">
    <property type="entry name" value="Ribosomal_L29"/>
    <property type="match status" value="1"/>
</dbReference>
<evidence type="ECO:0000256" key="3">
    <source>
        <dbReference type="ARBA" id="ARBA00023274"/>
    </source>
</evidence>
<gene>
    <name evidence="4" type="ORF">METZ01_LOCUS313805</name>
</gene>
<evidence type="ECO:0000256" key="2">
    <source>
        <dbReference type="ARBA" id="ARBA00022980"/>
    </source>
</evidence>
<dbReference type="NCBIfam" id="TIGR00012">
    <property type="entry name" value="L29"/>
    <property type="match status" value="1"/>
</dbReference>
<dbReference type="Gene3D" id="1.10.287.310">
    <property type="match status" value="1"/>
</dbReference>
<dbReference type="EMBL" id="UINC01100696">
    <property type="protein sequence ID" value="SVC60951.1"/>
    <property type="molecule type" value="Genomic_DNA"/>
</dbReference>
<dbReference type="InterPro" id="IPR036049">
    <property type="entry name" value="Ribosomal_uL29_sf"/>
</dbReference>
<dbReference type="GO" id="GO:0005840">
    <property type="term" value="C:ribosome"/>
    <property type="evidence" value="ECO:0007669"/>
    <property type="project" value="UniProtKB-KW"/>
</dbReference>